<sequence length="255" mass="29999">MKAHKPISVYVVTHKTYQFPNLDMYLPLHVGCKGKLDLGYIGDDTGDNISNKNAEFCELTGLYWVWKNAAESSDYVGFSHYRRYFQGREYEFKGKKILTESEILKTFEFCDIILPVKRKYVIENVYDHYKNAHHEDDILKTRKVIASLHPEYLAAFDTVMRGKSLYLCNMFVMKQALFKEYMSWFFSILNELEGIIDTSTYDSFQGRVFGFLGERLFNVWVEQSTLSKKEIKVVNLEGERYLKKTLGVIRRKFKV</sequence>
<accession>A0A3B0WGJ8</accession>
<proteinExistence type="predicted"/>
<name>A0A3B0WGJ8_9ZZZZ</name>
<dbReference type="EMBL" id="UOFE01000020">
    <property type="protein sequence ID" value="VAW51590.1"/>
    <property type="molecule type" value="Genomic_DNA"/>
</dbReference>
<reference evidence="2" key="1">
    <citation type="submission" date="2018-06" db="EMBL/GenBank/DDBJ databases">
        <authorList>
            <person name="Zhirakovskaya E."/>
        </authorList>
    </citation>
    <scope>NUCLEOTIDE SEQUENCE</scope>
</reference>
<dbReference type="AlphaFoldDB" id="A0A3B0WGJ8"/>
<organism evidence="2">
    <name type="scientific">hydrothermal vent metagenome</name>
    <dbReference type="NCBI Taxonomy" id="652676"/>
    <lineage>
        <taxon>unclassified sequences</taxon>
        <taxon>metagenomes</taxon>
        <taxon>ecological metagenomes</taxon>
    </lineage>
</organism>
<dbReference type="GO" id="GO:0016740">
    <property type="term" value="F:transferase activity"/>
    <property type="evidence" value="ECO:0007669"/>
    <property type="project" value="UniProtKB-KW"/>
</dbReference>
<dbReference type="InterPro" id="IPR025536">
    <property type="entry name" value="DUF4422"/>
</dbReference>
<dbReference type="Pfam" id="PF14393">
    <property type="entry name" value="DUF4422"/>
    <property type="match status" value="1"/>
</dbReference>
<keyword evidence="2" id="KW-0808">Transferase</keyword>
<evidence type="ECO:0000313" key="2">
    <source>
        <dbReference type="EMBL" id="VAW51590.1"/>
    </source>
</evidence>
<evidence type="ECO:0000259" key="1">
    <source>
        <dbReference type="Pfam" id="PF14393"/>
    </source>
</evidence>
<gene>
    <name evidence="2" type="ORF">MNBD_GAMMA05-1468</name>
</gene>
<protein>
    <submittedName>
        <fullName evidence="2">Glycosyltransferase</fullName>
    </submittedName>
</protein>
<feature type="domain" description="DUF4422" evidence="1">
    <location>
        <begin position="9"/>
        <end position="223"/>
    </location>
</feature>